<dbReference type="InterPro" id="IPR039650">
    <property type="entry name" value="HdrA-like"/>
</dbReference>
<dbReference type="InterPro" id="IPR036188">
    <property type="entry name" value="FAD/NAD-bd_sf"/>
</dbReference>
<dbReference type="PANTHER" id="PTHR43498">
    <property type="entry name" value="FERREDOXIN:COB-COM HETERODISULFIDE REDUCTASE SUBUNIT A"/>
    <property type="match status" value="1"/>
</dbReference>
<evidence type="ECO:0000313" key="6">
    <source>
        <dbReference type="EMBL" id="EKF44163.1"/>
    </source>
</evidence>
<evidence type="ECO:0000256" key="5">
    <source>
        <dbReference type="ARBA" id="ARBA00023014"/>
    </source>
</evidence>
<dbReference type="Proteomes" id="UP000007374">
    <property type="component" value="Unassembled WGS sequence"/>
</dbReference>
<dbReference type="PATRIC" id="fig|1231190.3.peg.95"/>
<dbReference type="GO" id="GO:0016491">
    <property type="term" value="F:oxidoreductase activity"/>
    <property type="evidence" value="ECO:0007669"/>
    <property type="project" value="UniProtKB-KW"/>
</dbReference>
<dbReference type="RefSeq" id="WP_009449241.1">
    <property type="nucleotide sequence ID" value="NZ_AMSI01000001.1"/>
</dbReference>
<keyword evidence="2" id="KW-0479">Metal-binding</keyword>
<dbReference type="EMBL" id="AMSI01000001">
    <property type="protein sequence ID" value="EKF44163.1"/>
    <property type="molecule type" value="Genomic_DNA"/>
</dbReference>
<dbReference type="SUPFAM" id="SSF51905">
    <property type="entry name" value="FAD/NAD(P)-binding domain"/>
    <property type="match status" value="1"/>
</dbReference>
<keyword evidence="1" id="KW-0004">4Fe-4S</keyword>
<keyword evidence="5" id="KW-0411">Iron-sulfur</keyword>
<proteinExistence type="predicted"/>
<organism evidence="6 7">
    <name type="scientific">Nitratireductor indicus C115</name>
    <dbReference type="NCBI Taxonomy" id="1231190"/>
    <lineage>
        <taxon>Bacteria</taxon>
        <taxon>Pseudomonadati</taxon>
        <taxon>Pseudomonadota</taxon>
        <taxon>Alphaproteobacteria</taxon>
        <taxon>Hyphomicrobiales</taxon>
        <taxon>Phyllobacteriaceae</taxon>
        <taxon>Nitratireductor</taxon>
    </lineage>
</organism>
<dbReference type="GO" id="GO:0051539">
    <property type="term" value="F:4 iron, 4 sulfur cluster binding"/>
    <property type="evidence" value="ECO:0007669"/>
    <property type="project" value="UniProtKB-KW"/>
</dbReference>
<dbReference type="OrthoDB" id="9777740at2"/>
<keyword evidence="3" id="KW-0560">Oxidoreductase</keyword>
<comment type="caution">
    <text evidence="6">The sequence shown here is derived from an EMBL/GenBank/DDBJ whole genome shotgun (WGS) entry which is preliminary data.</text>
</comment>
<keyword evidence="7" id="KW-1185">Reference proteome</keyword>
<reference evidence="6 7" key="1">
    <citation type="journal article" date="2012" name="J. Bacteriol.">
        <title>Genome Sequence of Nitratireductor indicus Type Strain C115.</title>
        <authorList>
            <person name="Lai Q."/>
            <person name="Li G."/>
            <person name="Yu Z."/>
            <person name="Shao Z."/>
        </authorList>
    </citation>
    <scope>NUCLEOTIDE SEQUENCE [LARGE SCALE GENOMIC DNA]</scope>
    <source>
        <strain evidence="6 7">C115</strain>
    </source>
</reference>
<accession>K2N9H8</accession>
<dbReference type="AlphaFoldDB" id="K2N9H8"/>
<dbReference type="eggNOG" id="COG0644">
    <property type="taxonomic scope" value="Bacteria"/>
</dbReference>
<gene>
    <name evidence="6" type="ORF">NA8A_00435</name>
</gene>
<sequence>MQTVLEGERAIPVHGPYDVAVAGGGTAGILAAIAAARAGASTILLERGGFFGGHIATQLLEHSAGWYDANGQKVVGGLPDELVERLKQAGGSPGHVTDDTGYTRMRLPVEHELFKSVVVEWLDDEGVQVMPQSPVAAAIERGGLLHVICETKSGRVAFAAKAAVDTTGDADLCARAGCDFHPMDAMQPVSMLFKLGNVDHEAALAYVSAHPEDFKMEAGFPDFSGRSHYNLWGYGSLLRKGREAGLLSLDRNEMHVACHVHSREAVINVTRFAADATDTFAMARAEVALRRQVREFTRFFREMIPGYEKSFLSATASCVGVRESRRIRGVSTLMDDDVRKGRWFTDAVARGGFPIDSHDAHGNSMDGTEHVPAGYDIPLSVLLPESGPNIIVAGRNISAERRALASARITGTCMAMGQAAGTAAALSALGNMPLRQLDVSALQDRLRRDGAIFEAGGPAQRG</sequence>
<dbReference type="Pfam" id="PF12831">
    <property type="entry name" value="FAD_oxidored"/>
    <property type="match status" value="1"/>
</dbReference>
<dbReference type="PANTHER" id="PTHR43498:SF1">
    <property type="entry name" value="COB--COM HETERODISULFIDE REDUCTASE IRON-SULFUR SUBUNIT A"/>
    <property type="match status" value="1"/>
</dbReference>
<dbReference type="STRING" id="721133.SAMN05216176_10287"/>
<dbReference type="Gene3D" id="3.50.50.60">
    <property type="entry name" value="FAD/NAD(P)-binding domain"/>
    <property type="match status" value="1"/>
</dbReference>
<evidence type="ECO:0000256" key="3">
    <source>
        <dbReference type="ARBA" id="ARBA00023002"/>
    </source>
</evidence>
<keyword evidence="4" id="KW-0408">Iron</keyword>
<dbReference type="GO" id="GO:0046872">
    <property type="term" value="F:metal ion binding"/>
    <property type="evidence" value="ECO:0007669"/>
    <property type="project" value="UniProtKB-KW"/>
</dbReference>
<evidence type="ECO:0000313" key="7">
    <source>
        <dbReference type="Proteomes" id="UP000007374"/>
    </source>
</evidence>
<protein>
    <submittedName>
        <fullName evidence="6">Fumarate reductase/succinate dehydrogenase flavoprotein domain-containing protein</fullName>
    </submittedName>
</protein>
<evidence type="ECO:0000256" key="1">
    <source>
        <dbReference type="ARBA" id="ARBA00022485"/>
    </source>
</evidence>
<name>K2N9H8_9HYPH</name>
<evidence type="ECO:0000256" key="2">
    <source>
        <dbReference type="ARBA" id="ARBA00022723"/>
    </source>
</evidence>
<evidence type="ECO:0000256" key="4">
    <source>
        <dbReference type="ARBA" id="ARBA00023004"/>
    </source>
</evidence>